<name>A0A1Y1CEI4_9BACT</name>
<evidence type="ECO:0000256" key="1">
    <source>
        <dbReference type="ARBA" id="ARBA00023015"/>
    </source>
</evidence>
<dbReference type="PANTHER" id="PTHR24567">
    <property type="entry name" value="CRP FAMILY TRANSCRIPTIONAL REGULATORY PROTEIN"/>
    <property type="match status" value="1"/>
</dbReference>
<dbReference type="AlphaFoldDB" id="A0A1Y1CEI4"/>
<sequence length="223" mass="25646">MLFQQLSQSPVFRGISPDEMENLLIDSQYQIKKFSKGDMLAFREDKCENLMIVLKGSVKGEMLDPSGKSIKIEDIMAPYPIASAFLFGQRNQFPVNVTANDEVEVFYLTKNSVIELFQKNKVFLTNYLNSISNRSQFLANKLMFLNFKTIKGKLANYLLKLSAPDKTEITLPKSQAEMAQFFGVTRPSFARSLKEMEQEGLIEINRREIKILNKQQLIRLLQQ</sequence>
<dbReference type="Proteomes" id="UP000218267">
    <property type="component" value="Chromosome"/>
</dbReference>
<dbReference type="PANTHER" id="PTHR24567:SF58">
    <property type="entry name" value="CYCLIC AMP-BINDING REGULATORY PROTEIN"/>
    <property type="match status" value="1"/>
</dbReference>
<keyword evidence="3" id="KW-0804">Transcription</keyword>
<protein>
    <recommendedName>
        <fullName evidence="4">HTH crp-type domain-containing protein</fullName>
    </recommendedName>
</protein>
<dbReference type="PROSITE" id="PS51063">
    <property type="entry name" value="HTH_CRP_2"/>
    <property type="match status" value="1"/>
</dbReference>
<proteinExistence type="predicted"/>
<dbReference type="InterPro" id="IPR036390">
    <property type="entry name" value="WH_DNA-bd_sf"/>
</dbReference>
<accession>A0A1Y1CEI4</accession>
<keyword evidence="2" id="KW-0238">DNA-binding</keyword>
<keyword evidence="6" id="KW-1185">Reference proteome</keyword>
<evidence type="ECO:0000256" key="2">
    <source>
        <dbReference type="ARBA" id="ARBA00023125"/>
    </source>
</evidence>
<dbReference type="InterPro" id="IPR012318">
    <property type="entry name" value="HTH_CRP"/>
</dbReference>
<dbReference type="Pfam" id="PF13545">
    <property type="entry name" value="HTH_Crp_2"/>
    <property type="match status" value="1"/>
</dbReference>
<dbReference type="InterPro" id="IPR014710">
    <property type="entry name" value="RmlC-like_jellyroll"/>
</dbReference>
<dbReference type="SUPFAM" id="SSF51206">
    <property type="entry name" value="cAMP-binding domain-like"/>
    <property type="match status" value="1"/>
</dbReference>
<feature type="domain" description="HTH crp-type" evidence="4">
    <location>
        <begin position="148"/>
        <end position="215"/>
    </location>
</feature>
<reference evidence="5 6" key="1">
    <citation type="journal article" date="2018" name="Mar. Genomics">
        <title>Complete genome sequence of Marinifilaceae bacterium strain SPP2, isolated from the Antarctic marine sediment.</title>
        <authorList>
            <person name="Watanabe M."/>
            <person name="Kojima H."/>
            <person name="Fukui M."/>
        </authorList>
    </citation>
    <scope>NUCLEOTIDE SEQUENCE [LARGE SCALE GENOMIC DNA]</scope>
    <source>
        <strain evidence="5 6">SPP2</strain>
    </source>
</reference>
<reference evidence="6" key="2">
    <citation type="journal article" date="2020" name="Antonie Van Leeuwenhoek">
        <title>Labilibaculum antarcticum sp. nov., a novel facultative anaerobic, psychrotorelant bacterium isolated from marine sediment of Antarctica.</title>
        <authorList>
            <person name="Watanabe M."/>
            <person name="Kojima H."/>
            <person name="Fukui M."/>
        </authorList>
    </citation>
    <scope>NUCLEOTIDE SEQUENCE [LARGE SCALE GENOMIC DNA]</scope>
    <source>
        <strain evidence="6">SPP2</strain>
    </source>
</reference>
<organism evidence="5 6">
    <name type="scientific">Labilibaculum antarcticum</name>
    <dbReference type="NCBI Taxonomy" id="1717717"/>
    <lineage>
        <taxon>Bacteria</taxon>
        <taxon>Pseudomonadati</taxon>
        <taxon>Bacteroidota</taxon>
        <taxon>Bacteroidia</taxon>
        <taxon>Marinilabiliales</taxon>
        <taxon>Marinifilaceae</taxon>
        <taxon>Labilibaculum</taxon>
    </lineage>
</organism>
<dbReference type="Pfam" id="PF00027">
    <property type="entry name" value="cNMP_binding"/>
    <property type="match status" value="1"/>
</dbReference>
<dbReference type="GO" id="GO:0003677">
    <property type="term" value="F:DNA binding"/>
    <property type="evidence" value="ECO:0007669"/>
    <property type="project" value="UniProtKB-KW"/>
</dbReference>
<gene>
    <name evidence="5" type="ORF">ALGA_0362</name>
</gene>
<dbReference type="SUPFAM" id="SSF46785">
    <property type="entry name" value="Winged helix' DNA-binding domain"/>
    <property type="match status" value="1"/>
</dbReference>
<dbReference type="EMBL" id="AP018042">
    <property type="protein sequence ID" value="BAX78757.1"/>
    <property type="molecule type" value="Genomic_DNA"/>
</dbReference>
<dbReference type="SMART" id="SM00419">
    <property type="entry name" value="HTH_CRP"/>
    <property type="match status" value="1"/>
</dbReference>
<evidence type="ECO:0000313" key="6">
    <source>
        <dbReference type="Proteomes" id="UP000218267"/>
    </source>
</evidence>
<dbReference type="GO" id="GO:0005829">
    <property type="term" value="C:cytosol"/>
    <property type="evidence" value="ECO:0007669"/>
    <property type="project" value="TreeGrafter"/>
</dbReference>
<evidence type="ECO:0000313" key="5">
    <source>
        <dbReference type="EMBL" id="BAX78757.1"/>
    </source>
</evidence>
<dbReference type="InterPro" id="IPR050397">
    <property type="entry name" value="Env_Response_Regulators"/>
</dbReference>
<dbReference type="CDD" id="cd00038">
    <property type="entry name" value="CAP_ED"/>
    <property type="match status" value="1"/>
</dbReference>
<keyword evidence="1" id="KW-0805">Transcription regulation</keyword>
<evidence type="ECO:0000259" key="4">
    <source>
        <dbReference type="PROSITE" id="PS51063"/>
    </source>
</evidence>
<dbReference type="GO" id="GO:0003700">
    <property type="term" value="F:DNA-binding transcription factor activity"/>
    <property type="evidence" value="ECO:0007669"/>
    <property type="project" value="TreeGrafter"/>
</dbReference>
<dbReference type="InterPro" id="IPR018490">
    <property type="entry name" value="cNMP-bd_dom_sf"/>
</dbReference>
<dbReference type="RefSeq" id="WP_096427679.1">
    <property type="nucleotide sequence ID" value="NZ_AP018042.1"/>
</dbReference>
<evidence type="ECO:0000256" key="3">
    <source>
        <dbReference type="ARBA" id="ARBA00023163"/>
    </source>
</evidence>
<dbReference type="OrthoDB" id="1116216at2"/>
<dbReference type="InterPro" id="IPR000595">
    <property type="entry name" value="cNMP-bd_dom"/>
</dbReference>
<dbReference type="KEGG" id="mbas:ALGA_0362"/>
<dbReference type="Gene3D" id="2.60.120.10">
    <property type="entry name" value="Jelly Rolls"/>
    <property type="match status" value="1"/>
</dbReference>